<evidence type="ECO:0000313" key="2">
    <source>
        <dbReference type="EMBL" id="KAL1499860.1"/>
    </source>
</evidence>
<name>A0AB34IIT2_PRYPA</name>
<evidence type="ECO:0000313" key="3">
    <source>
        <dbReference type="Proteomes" id="UP001515480"/>
    </source>
</evidence>
<keyword evidence="3" id="KW-1185">Reference proteome</keyword>
<gene>
    <name evidence="2" type="ORF">AB1Y20_012543</name>
</gene>
<accession>A0AB34IIT2</accession>
<dbReference type="AlphaFoldDB" id="A0AB34IIT2"/>
<comment type="caution">
    <text evidence="2">The sequence shown here is derived from an EMBL/GenBank/DDBJ whole genome shotgun (WGS) entry which is preliminary data.</text>
</comment>
<organism evidence="2 3">
    <name type="scientific">Prymnesium parvum</name>
    <name type="common">Toxic golden alga</name>
    <dbReference type="NCBI Taxonomy" id="97485"/>
    <lineage>
        <taxon>Eukaryota</taxon>
        <taxon>Haptista</taxon>
        <taxon>Haptophyta</taxon>
        <taxon>Prymnesiophyceae</taxon>
        <taxon>Prymnesiales</taxon>
        <taxon>Prymnesiaceae</taxon>
        <taxon>Prymnesium</taxon>
    </lineage>
</organism>
<dbReference type="EMBL" id="JBGBPQ010000024">
    <property type="protein sequence ID" value="KAL1499860.1"/>
    <property type="molecule type" value="Genomic_DNA"/>
</dbReference>
<sequence>MTAESSTLAYAVLGVGGIEETSFDGENGGGRLDGEEGMEEGADDSRRYVDTPGNFPTASTWFARAANPLERSQSAPSCAVIIHRHKSM</sequence>
<reference evidence="2 3" key="1">
    <citation type="journal article" date="2024" name="Science">
        <title>Giant polyketide synthase enzymes in the biosynthesis of giant marine polyether toxins.</title>
        <authorList>
            <person name="Fallon T.R."/>
            <person name="Shende V.V."/>
            <person name="Wierzbicki I.H."/>
            <person name="Pendleton A.L."/>
            <person name="Watervoot N.F."/>
            <person name="Auber R.P."/>
            <person name="Gonzalez D.J."/>
            <person name="Wisecaver J.H."/>
            <person name="Moore B.S."/>
        </authorList>
    </citation>
    <scope>NUCLEOTIDE SEQUENCE [LARGE SCALE GENOMIC DNA]</scope>
    <source>
        <strain evidence="2 3">12B1</strain>
    </source>
</reference>
<evidence type="ECO:0000256" key="1">
    <source>
        <dbReference type="SAM" id="MobiDB-lite"/>
    </source>
</evidence>
<protein>
    <submittedName>
        <fullName evidence="2">Uncharacterized protein</fullName>
    </submittedName>
</protein>
<feature type="region of interest" description="Disordered" evidence="1">
    <location>
        <begin position="19"/>
        <end position="46"/>
    </location>
</feature>
<proteinExistence type="predicted"/>
<dbReference type="Proteomes" id="UP001515480">
    <property type="component" value="Unassembled WGS sequence"/>
</dbReference>